<comment type="caution">
    <text evidence="6">The sequence shown here is derived from an EMBL/GenBank/DDBJ whole genome shotgun (WGS) entry which is preliminary data.</text>
</comment>
<protein>
    <submittedName>
        <fullName evidence="6">Serine protease</fullName>
    </submittedName>
</protein>
<dbReference type="PANTHER" id="PTHR24276">
    <property type="entry name" value="POLYSERASE-RELATED"/>
    <property type="match status" value="1"/>
</dbReference>
<dbReference type="EMBL" id="LJGU01000113">
    <property type="protein sequence ID" value="OEV04635.1"/>
    <property type="molecule type" value="Genomic_DNA"/>
</dbReference>
<feature type="chain" id="PRO_5009196660" evidence="4">
    <location>
        <begin position="25"/>
        <end position="273"/>
    </location>
</feature>
<evidence type="ECO:0000256" key="3">
    <source>
        <dbReference type="RuleBase" id="RU363034"/>
    </source>
</evidence>
<dbReference type="GO" id="GO:0006508">
    <property type="term" value="P:proteolysis"/>
    <property type="evidence" value="ECO:0007669"/>
    <property type="project" value="UniProtKB-KW"/>
</dbReference>
<dbReference type="RefSeq" id="WP_070195710.1">
    <property type="nucleotide sequence ID" value="NZ_LJGU01000113.1"/>
</dbReference>
<keyword evidence="3 6" id="KW-0645">Protease</keyword>
<dbReference type="SMART" id="SM00020">
    <property type="entry name" value="Tryp_SPc"/>
    <property type="match status" value="1"/>
</dbReference>
<dbReference type="PROSITE" id="PS00135">
    <property type="entry name" value="TRYPSIN_SER"/>
    <property type="match status" value="1"/>
</dbReference>
<dbReference type="InterPro" id="IPR001254">
    <property type="entry name" value="Trypsin_dom"/>
</dbReference>
<evidence type="ECO:0000256" key="1">
    <source>
        <dbReference type="ARBA" id="ARBA00007664"/>
    </source>
</evidence>
<evidence type="ECO:0000259" key="5">
    <source>
        <dbReference type="PROSITE" id="PS50240"/>
    </source>
</evidence>
<keyword evidence="3" id="KW-0378">Hydrolase</keyword>
<dbReference type="OrthoDB" id="1496095at2"/>
<dbReference type="Pfam" id="PF00089">
    <property type="entry name" value="Trypsin"/>
    <property type="match status" value="1"/>
</dbReference>
<name>A0A1E7KL11_9ACTN</name>
<dbReference type="PROSITE" id="PS00134">
    <property type="entry name" value="TRYPSIN_HIS"/>
    <property type="match status" value="1"/>
</dbReference>
<dbReference type="PATRIC" id="fig|1075402.3.peg.4191"/>
<proteinExistence type="inferred from homology"/>
<dbReference type="FunFam" id="2.40.10.10:FF:000002">
    <property type="entry name" value="Transmembrane protease serine"/>
    <property type="match status" value="1"/>
</dbReference>
<evidence type="ECO:0000256" key="2">
    <source>
        <dbReference type="ARBA" id="ARBA00023157"/>
    </source>
</evidence>
<dbReference type="PROSITE" id="PS50240">
    <property type="entry name" value="TRYPSIN_DOM"/>
    <property type="match status" value="1"/>
</dbReference>
<evidence type="ECO:0000313" key="7">
    <source>
        <dbReference type="Proteomes" id="UP000176101"/>
    </source>
</evidence>
<dbReference type="Proteomes" id="UP000176101">
    <property type="component" value="Unassembled WGS sequence"/>
</dbReference>
<gene>
    <name evidence="6" type="ORF">AN216_06990</name>
</gene>
<accession>A0A1E7KL11</accession>
<sequence>MRRRSRTLICVVSLVLGVGVTAPASGSAGTVVGGQSVSATENPWALALSSRERFGVARSGQFCGAALVGVRTVVTAAHCLSSEVLGAKPGQVSDLKVISGREDLSGDGGREVAVAEFHVNPDYDDRRNAGDIAVLKLAEGLPKSSVISIAGAGGEAYDAGTSATVYGWGDTRAAGRPAVKLRAAQVDVFADRVCQAAYPGSARGAYHAPSMLCAGVSGGGRDACQGDSGGPLVAQGRLVGLVSWGVGCGEAGQPGVYTRLSGMLEFVRSPHPG</sequence>
<comment type="similarity">
    <text evidence="1">Belongs to the peptidase S1 family.</text>
</comment>
<dbReference type="InterPro" id="IPR001314">
    <property type="entry name" value="Peptidase_S1A"/>
</dbReference>
<dbReference type="STRING" id="1075402.AN216_06990"/>
<dbReference type="InterPro" id="IPR050430">
    <property type="entry name" value="Peptidase_S1"/>
</dbReference>
<dbReference type="PRINTS" id="PR00722">
    <property type="entry name" value="CHYMOTRYPSIN"/>
</dbReference>
<dbReference type="InterPro" id="IPR033116">
    <property type="entry name" value="TRYPSIN_SER"/>
</dbReference>
<keyword evidence="3" id="KW-0720">Serine protease</keyword>
<evidence type="ECO:0000256" key="4">
    <source>
        <dbReference type="SAM" id="SignalP"/>
    </source>
</evidence>
<dbReference type="CDD" id="cd00190">
    <property type="entry name" value="Tryp_SPc"/>
    <property type="match status" value="1"/>
</dbReference>
<feature type="signal peptide" evidence="4">
    <location>
        <begin position="1"/>
        <end position="24"/>
    </location>
</feature>
<dbReference type="AlphaFoldDB" id="A0A1E7KL11"/>
<dbReference type="PANTHER" id="PTHR24276:SF98">
    <property type="entry name" value="FI18310P1-RELATED"/>
    <property type="match status" value="1"/>
</dbReference>
<dbReference type="InterPro" id="IPR018114">
    <property type="entry name" value="TRYPSIN_HIS"/>
</dbReference>
<keyword evidence="2" id="KW-1015">Disulfide bond</keyword>
<dbReference type="SUPFAM" id="SSF50494">
    <property type="entry name" value="Trypsin-like serine proteases"/>
    <property type="match status" value="1"/>
</dbReference>
<keyword evidence="4" id="KW-0732">Signal</keyword>
<reference evidence="6 7" key="1">
    <citation type="journal article" date="2016" name="Front. Microbiol.">
        <title>Comparative Genomics Analysis of Streptomyces Species Reveals Their Adaptation to the Marine Environment and Their Diversity at the Genomic Level.</title>
        <authorList>
            <person name="Tian X."/>
            <person name="Zhang Z."/>
            <person name="Yang T."/>
            <person name="Chen M."/>
            <person name="Li J."/>
            <person name="Chen F."/>
            <person name="Yang J."/>
            <person name="Li W."/>
            <person name="Zhang B."/>
            <person name="Zhang Z."/>
            <person name="Wu J."/>
            <person name="Zhang C."/>
            <person name="Long L."/>
            <person name="Xiao J."/>
        </authorList>
    </citation>
    <scope>NUCLEOTIDE SEQUENCE [LARGE SCALE GENOMIC DNA]</scope>
    <source>
        <strain evidence="6 7">SCSIO 02100</strain>
    </source>
</reference>
<feature type="domain" description="Peptidase S1" evidence="5">
    <location>
        <begin position="31"/>
        <end position="272"/>
    </location>
</feature>
<dbReference type="Gene3D" id="2.40.10.10">
    <property type="entry name" value="Trypsin-like serine proteases"/>
    <property type="match status" value="1"/>
</dbReference>
<dbReference type="GO" id="GO:0004252">
    <property type="term" value="F:serine-type endopeptidase activity"/>
    <property type="evidence" value="ECO:0007669"/>
    <property type="project" value="InterPro"/>
</dbReference>
<organism evidence="6 7">
    <name type="scientific">Streptomyces oceani</name>
    <dbReference type="NCBI Taxonomy" id="1075402"/>
    <lineage>
        <taxon>Bacteria</taxon>
        <taxon>Bacillati</taxon>
        <taxon>Actinomycetota</taxon>
        <taxon>Actinomycetes</taxon>
        <taxon>Kitasatosporales</taxon>
        <taxon>Streptomycetaceae</taxon>
        <taxon>Streptomyces</taxon>
    </lineage>
</organism>
<evidence type="ECO:0000313" key="6">
    <source>
        <dbReference type="EMBL" id="OEV04635.1"/>
    </source>
</evidence>
<dbReference type="InterPro" id="IPR043504">
    <property type="entry name" value="Peptidase_S1_PA_chymotrypsin"/>
</dbReference>
<dbReference type="InterPro" id="IPR009003">
    <property type="entry name" value="Peptidase_S1_PA"/>
</dbReference>
<keyword evidence="7" id="KW-1185">Reference proteome</keyword>